<organism evidence="1 2">
    <name type="scientific">Trametes cubensis</name>
    <dbReference type="NCBI Taxonomy" id="1111947"/>
    <lineage>
        <taxon>Eukaryota</taxon>
        <taxon>Fungi</taxon>
        <taxon>Dikarya</taxon>
        <taxon>Basidiomycota</taxon>
        <taxon>Agaricomycotina</taxon>
        <taxon>Agaricomycetes</taxon>
        <taxon>Polyporales</taxon>
        <taxon>Polyporaceae</taxon>
        <taxon>Trametes</taxon>
    </lineage>
</organism>
<accession>A0AAD7X8G5</accession>
<proteinExistence type="predicted"/>
<dbReference type="EMBL" id="JAPEVG010000309">
    <property type="protein sequence ID" value="KAJ8469021.1"/>
    <property type="molecule type" value="Genomic_DNA"/>
</dbReference>
<name>A0AAD7X8G5_9APHY</name>
<dbReference type="Proteomes" id="UP001215151">
    <property type="component" value="Unassembled WGS sequence"/>
</dbReference>
<protein>
    <submittedName>
        <fullName evidence="1">Uncharacterized protein</fullName>
    </submittedName>
</protein>
<dbReference type="AlphaFoldDB" id="A0AAD7X8G5"/>
<comment type="caution">
    <text evidence="1">The sequence shown here is derived from an EMBL/GenBank/DDBJ whole genome shotgun (WGS) entry which is preliminary data.</text>
</comment>
<keyword evidence="2" id="KW-1185">Reference proteome</keyword>
<reference evidence="1" key="1">
    <citation type="submission" date="2022-11" db="EMBL/GenBank/DDBJ databases">
        <title>Genome Sequence of Cubamyces cubensis.</title>
        <authorList>
            <person name="Buettner E."/>
        </authorList>
    </citation>
    <scope>NUCLEOTIDE SEQUENCE</scope>
    <source>
        <strain evidence="1">MPL-01</strain>
    </source>
</reference>
<gene>
    <name evidence="1" type="ORF">ONZ51_g9264</name>
</gene>
<evidence type="ECO:0000313" key="1">
    <source>
        <dbReference type="EMBL" id="KAJ8469021.1"/>
    </source>
</evidence>
<dbReference type="SUPFAM" id="SSF52047">
    <property type="entry name" value="RNI-like"/>
    <property type="match status" value="1"/>
</dbReference>
<sequence>MDILTTSSDTPRLPQEMIDHILAFIRPMCDDKASAAAALYRCALAGRELLYPARGLLYKEIDLTRIPSSSAGLLSRTLHADPELGKAIKTLHMNTDLLFKLSRLFGGSDYDLDIPAFPFHLMPELHTLMLCGGFWLIDLSSFAWNVISCFPKLEYLDCDRISFAWAKCATSPPSDIALPKLKTLCFRPADGEYPCPFAELLQKWLRPCIVNLHTLTVVWTVDILTWLLAVSAASANLRSLTVSTTDWVDRPAFEEALGSRANCHAYVFDIVAQCASLQFLCINFKHEPSDTYNDAPALLEALCDLLSRNHAPLPQLTHLELKLAARDYNGDPLRAMPFEPALRARFSECLLDRDSYPQFRSLAFCLWLEYWMDRNPWDRRWEFRFSDPATSSEKETLVKTWRTAFTAFDDAPRLLLDVHVL</sequence>
<evidence type="ECO:0000313" key="2">
    <source>
        <dbReference type="Proteomes" id="UP001215151"/>
    </source>
</evidence>